<name>A0ABY1N5F6_9HYPH</name>
<feature type="domain" description="PilZ" evidence="1">
    <location>
        <begin position="147"/>
        <end position="229"/>
    </location>
</feature>
<evidence type="ECO:0000313" key="3">
    <source>
        <dbReference type="Proteomes" id="UP001157914"/>
    </source>
</evidence>
<organism evidence="2 3">
    <name type="scientific">Roseibium denhamense</name>
    <dbReference type="NCBI Taxonomy" id="76305"/>
    <lineage>
        <taxon>Bacteria</taxon>
        <taxon>Pseudomonadati</taxon>
        <taxon>Pseudomonadota</taxon>
        <taxon>Alphaproteobacteria</taxon>
        <taxon>Hyphomicrobiales</taxon>
        <taxon>Stappiaceae</taxon>
        <taxon>Roseibium</taxon>
    </lineage>
</organism>
<dbReference type="Pfam" id="PF07238">
    <property type="entry name" value="PilZ"/>
    <property type="match status" value="2"/>
</dbReference>
<proteinExistence type="predicted"/>
<dbReference type="SUPFAM" id="SSF141371">
    <property type="entry name" value="PilZ domain-like"/>
    <property type="match status" value="2"/>
</dbReference>
<dbReference type="Gene3D" id="2.40.10.220">
    <property type="entry name" value="predicted glycosyltransferase like domains"/>
    <property type="match status" value="1"/>
</dbReference>
<accession>A0ABY1N5F6</accession>
<dbReference type="EMBL" id="FXTT01000001">
    <property type="protein sequence ID" value="SMP00577.1"/>
    <property type="molecule type" value="Genomic_DNA"/>
</dbReference>
<evidence type="ECO:0000313" key="2">
    <source>
        <dbReference type="EMBL" id="SMP00577.1"/>
    </source>
</evidence>
<dbReference type="InterPro" id="IPR009875">
    <property type="entry name" value="PilZ_domain"/>
</dbReference>
<dbReference type="Proteomes" id="UP001157914">
    <property type="component" value="Unassembled WGS sequence"/>
</dbReference>
<sequence length="235" mass="26159">MCIREFSRFSDVGDALLRMVLDKAGMSAGLAPATEGSKSLQVTDRRRHQRVQVNILGRFMLEDRREYPCQVIDMSPGGMAMITPVSGHVGERVVAYLDHLSRVEGRVSRLIDGGFAVELRNTARKRDKIANILTWLANRDELNLPEDRRHDRFVPKNPMTKMVLPDGSDHMCRIIDVSLSGAAIATDVMPEMGDVIKLGKMRARVVRGIEGGIAVEFAAVQSRELLEHHISATDD</sequence>
<protein>
    <submittedName>
        <fullName evidence="2">PilZ domain-containing protein</fullName>
    </submittedName>
</protein>
<feature type="domain" description="PilZ" evidence="1">
    <location>
        <begin position="44"/>
        <end position="133"/>
    </location>
</feature>
<gene>
    <name evidence="2" type="ORF">SAMN06265374_0235</name>
</gene>
<reference evidence="2 3" key="1">
    <citation type="submission" date="2017-05" db="EMBL/GenBank/DDBJ databases">
        <authorList>
            <person name="Varghese N."/>
            <person name="Submissions S."/>
        </authorList>
    </citation>
    <scope>NUCLEOTIDE SEQUENCE [LARGE SCALE GENOMIC DNA]</scope>
    <source>
        <strain evidence="2 3">DSM 15949</strain>
    </source>
</reference>
<evidence type="ECO:0000259" key="1">
    <source>
        <dbReference type="Pfam" id="PF07238"/>
    </source>
</evidence>
<comment type="caution">
    <text evidence="2">The sequence shown here is derived from an EMBL/GenBank/DDBJ whole genome shotgun (WGS) entry which is preliminary data.</text>
</comment>
<keyword evidence="3" id="KW-1185">Reference proteome</keyword>